<dbReference type="Proteomes" id="UP000193450">
    <property type="component" value="Chromosome"/>
</dbReference>
<dbReference type="Gene3D" id="3.40.309.10">
    <property type="entry name" value="Aldehyde Dehydrogenase, Chain A, domain 2"/>
    <property type="match status" value="1"/>
</dbReference>
<dbReference type="Pfam" id="PF00171">
    <property type="entry name" value="Aldedh"/>
    <property type="match status" value="1"/>
</dbReference>
<dbReference type="Gene3D" id="3.40.605.10">
    <property type="entry name" value="Aldehyde Dehydrogenase, Chain A, domain 1"/>
    <property type="match status" value="1"/>
</dbReference>
<dbReference type="InterPro" id="IPR015590">
    <property type="entry name" value="Aldehyde_DH_dom"/>
</dbReference>
<evidence type="ECO:0000313" key="7">
    <source>
        <dbReference type="Proteomes" id="UP000193450"/>
    </source>
</evidence>
<dbReference type="OrthoDB" id="5887723at2"/>
<dbReference type="InterPro" id="IPR029510">
    <property type="entry name" value="Ald_DH_CS_GLU"/>
</dbReference>
<evidence type="ECO:0000256" key="4">
    <source>
        <dbReference type="RuleBase" id="RU003345"/>
    </source>
</evidence>
<comment type="similarity">
    <text evidence="1 4">Belongs to the aldehyde dehydrogenase family.</text>
</comment>
<feature type="domain" description="Aldehyde dehydrogenase" evidence="5">
    <location>
        <begin position="27"/>
        <end position="490"/>
    </location>
</feature>
<evidence type="ECO:0000259" key="5">
    <source>
        <dbReference type="Pfam" id="PF00171"/>
    </source>
</evidence>
<gene>
    <name evidence="6" type="ORF">BST96_06560</name>
</gene>
<dbReference type="InterPro" id="IPR016161">
    <property type="entry name" value="Ald_DH/histidinol_DH"/>
</dbReference>
<evidence type="ECO:0000256" key="3">
    <source>
        <dbReference type="PROSITE-ProRule" id="PRU10007"/>
    </source>
</evidence>
<dbReference type="PROSITE" id="PS00687">
    <property type="entry name" value="ALDEHYDE_DEHYDR_GLU"/>
    <property type="match status" value="1"/>
</dbReference>
<accession>A0A1X9NBI7</accession>
<proteinExistence type="inferred from homology"/>
<dbReference type="FunFam" id="3.40.605.10:FF:000001">
    <property type="entry name" value="Aldehyde dehydrogenase 1"/>
    <property type="match status" value="1"/>
</dbReference>
<evidence type="ECO:0000256" key="1">
    <source>
        <dbReference type="ARBA" id="ARBA00009986"/>
    </source>
</evidence>
<keyword evidence="7" id="KW-1185">Reference proteome</keyword>
<dbReference type="RefSeq" id="WP_085757922.1">
    <property type="nucleotide sequence ID" value="NZ_CP019343.1"/>
</dbReference>
<dbReference type="STRING" id="716816.BST96_06560"/>
<keyword evidence="2 4" id="KW-0560">Oxidoreductase</keyword>
<organism evidence="6 7">
    <name type="scientific">Oceanicoccus sagamiensis</name>
    <dbReference type="NCBI Taxonomy" id="716816"/>
    <lineage>
        <taxon>Bacteria</taxon>
        <taxon>Pseudomonadati</taxon>
        <taxon>Pseudomonadota</taxon>
        <taxon>Gammaproteobacteria</taxon>
        <taxon>Cellvibrionales</taxon>
        <taxon>Spongiibacteraceae</taxon>
        <taxon>Oceanicoccus</taxon>
    </lineage>
</organism>
<dbReference type="EMBL" id="CP019343">
    <property type="protein sequence ID" value="ARN73802.1"/>
    <property type="molecule type" value="Genomic_DNA"/>
</dbReference>
<sequence>MTTIDWHQRAKDTIFSIRNMINGDLVEPQGDTLISKFAAYNGSLLYEFGEGTAAEVDRAVAAARAAFEDGRWRNKTVDERVSLLNKWTDLVEANREEFALLESLDVGKPISAALVDDISRCLWPLRTAASGLSNLLLPSGVSGNDTAYQFRKPIGVVGAIVGWNYPLALAASKAGPALAMGNTLVLKPSEFTSLSASRLAELALEAGIPPGVFNVVHGAGATVGAALSAHNDVDMLTFTGSSATGKAIMVAAGQSNMKRVHLECGGKSANIIFEDCLPDLDLVAQSVVDMAFPNQGALCITGSRLLVQDSIKAPLMEKVIALSQAITPTDPLNPDCTFGAIMNEAHMHKVLGYIDSGHQEGARLLCGGHRVNQSSGGFYIEPTIFDQVAPAHCIAREEIFGPVLSVFSFEQEEEAVAIANNSRFALAAHVSTRDLGRAHRMGQQLDAGVVLISGSTQPISGFVDLGSEPQKESGMGFEGGRKGLEAYSVASAVHMFC</sequence>
<dbReference type="PANTHER" id="PTHR11699">
    <property type="entry name" value="ALDEHYDE DEHYDROGENASE-RELATED"/>
    <property type="match status" value="1"/>
</dbReference>
<evidence type="ECO:0000256" key="2">
    <source>
        <dbReference type="ARBA" id="ARBA00023002"/>
    </source>
</evidence>
<dbReference type="KEGG" id="osg:BST96_06560"/>
<dbReference type="InterPro" id="IPR016163">
    <property type="entry name" value="Ald_DH_C"/>
</dbReference>
<feature type="active site" evidence="3">
    <location>
        <position position="263"/>
    </location>
</feature>
<dbReference type="SUPFAM" id="SSF53720">
    <property type="entry name" value="ALDH-like"/>
    <property type="match status" value="1"/>
</dbReference>
<dbReference type="FunFam" id="3.40.309.10:FF:000012">
    <property type="entry name" value="Betaine aldehyde dehydrogenase"/>
    <property type="match status" value="1"/>
</dbReference>
<protein>
    <recommendedName>
        <fullName evidence="5">Aldehyde dehydrogenase domain-containing protein</fullName>
    </recommendedName>
</protein>
<name>A0A1X9NBI7_9GAMM</name>
<evidence type="ECO:0000313" key="6">
    <source>
        <dbReference type="EMBL" id="ARN73802.1"/>
    </source>
</evidence>
<dbReference type="GO" id="GO:0004030">
    <property type="term" value="F:aldehyde dehydrogenase [NAD(P)+] activity"/>
    <property type="evidence" value="ECO:0007669"/>
    <property type="project" value="UniProtKB-ARBA"/>
</dbReference>
<dbReference type="InterPro" id="IPR016162">
    <property type="entry name" value="Ald_DH_N"/>
</dbReference>
<reference evidence="6 7" key="1">
    <citation type="submission" date="2016-11" db="EMBL/GenBank/DDBJ databases">
        <title>Trade-off between light-utilization and light-protection in marine flavobacteria.</title>
        <authorList>
            <person name="Kumagai Y."/>
        </authorList>
    </citation>
    <scope>NUCLEOTIDE SEQUENCE [LARGE SCALE GENOMIC DNA]</scope>
    <source>
        <strain evidence="6 7">NBRC 107125</strain>
    </source>
</reference>
<dbReference type="AlphaFoldDB" id="A0A1X9NBI7"/>